<dbReference type="GO" id="GO:0008270">
    <property type="term" value="F:zinc ion binding"/>
    <property type="evidence" value="ECO:0007669"/>
    <property type="project" value="InterPro"/>
</dbReference>
<evidence type="ECO:0000313" key="3">
    <source>
        <dbReference type="EMBL" id="QES88487.1"/>
    </source>
</evidence>
<feature type="domain" description="Peptidase M1 membrane alanine aminopeptidase" evidence="2">
    <location>
        <begin position="390"/>
        <end position="550"/>
    </location>
</feature>
<keyword evidence="1" id="KW-0732">Signal</keyword>
<name>A0A5P2FZU5_9BACT</name>
<organism evidence="3 4">
    <name type="scientific">Rhizosphaericola mali</name>
    <dbReference type="NCBI Taxonomy" id="2545455"/>
    <lineage>
        <taxon>Bacteria</taxon>
        <taxon>Pseudomonadati</taxon>
        <taxon>Bacteroidota</taxon>
        <taxon>Chitinophagia</taxon>
        <taxon>Chitinophagales</taxon>
        <taxon>Chitinophagaceae</taxon>
        <taxon>Rhizosphaericola</taxon>
    </lineage>
</organism>
<dbReference type="Gene3D" id="1.10.390.10">
    <property type="entry name" value="Neutral Protease Domain 2"/>
    <property type="match status" value="1"/>
</dbReference>
<dbReference type="EMBL" id="CP044016">
    <property type="protein sequence ID" value="QES88487.1"/>
    <property type="molecule type" value="Genomic_DNA"/>
</dbReference>
<dbReference type="Pfam" id="PF01433">
    <property type="entry name" value="Peptidase_M1"/>
    <property type="match status" value="1"/>
</dbReference>
<dbReference type="SUPFAM" id="SSF55486">
    <property type="entry name" value="Metalloproteases ('zincins'), catalytic domain"/>
    <property type="match status" value="1"/>
</dbReference>
<sequence>MKRLLFSTFLLTTISAAHAQYNPHEAFDPNFYTSNGNEYRSASGLPGPKYWQNKADYKVVASFDTSSMLLKGNVEIDYKNNSGDSLKYLWLELDQNNDKENERGRLMQNPTAKVDEKKGFQLASVQVLVDGKWEKVDYILNDTRMQIKLKHKFAGNSSIKIAIDYSYTLLENGGGDRSGYLDTKNGRIYEFSYWYPRMAVYDDLIGWNTLPFVGGGEMYMDYGNIDYTLTVPSNLMLVGSGELVNEKEVFTSTILGKLNQARNSENTVVIRSKEDLNKSFTQTKNGTTTWHLKMENTRDVAWAMSKAYIWDAAKIDLPENKTALAQSVYPGESIAGDSGWTNATQYLKGSVEIFSKHWFPFPYSVATNVGGPVGGMEFPALAFDHWKASGKDLWMLVSHEIGHSWYPMIVGSNERKNAWMDEGFNTFVDIYAQDEYKNGRFAPKRDGEYAAKGGNPADEIIPVIADRKNGAFIITAPDATDYKDVHPLAYFKTAFGLVLLREVILGQERFDYAFSNYTHDWAFKHPAPEDFFRSMENGAGEDLSWFWRGWFYKNWQVDQAVTKVVQTKKDGRYGADITIENKEKLPLPVPVEIKDKSGKVKTFQLPVEIWQRGGTWTFHVDTDAALSQVILDPKHQLPDIDRSNNEWNG</sequence>
<dbReference type="OrthoDB" id="9814383at2"/>
<protein>
    <submittedName>
        <fullName evidence="3">M1 family peptidase</fullName>
    </submittedName>
</protein>
<feature type="chain" id="PRO_5024298790" evidence="1">
    <location>
        <begin position="20"/>
        <end position="649"/>
    </location>
</feature>
<reference evidence="3 4" key="1">
    <citation type="submission" date="2019-09" db="EMBL/GenBank/DDBJ databases">
        <title>Complete genome sequence of Arachidicoccus sp. B3-10 isolated from apple orchard soil.</title>
        <authorList>
            <person name="Kim H.S."/>
            <person name="Han K.-I."/>
            <person name="Suh M.K."/>
            <person name="Lee K.C."/>
            <person name="Eom M.K."/>
            <person name="Kim J.-S."/>
            <person name="Kang S.W."/>
            <person name="Sin Y."/>
            <person name="Lee J.-S."/>
        </authorList>
    </citation>
    <scope>NUCLEOTIDE SEQUENCE [LARGE SCALE GENOMIC DNA]</scope>
    <source>
        <strain evidence="3 4">B3-10</strain>
    </source>
</reference>
<dbReference type="Proteomes" id="UP000292424">
    <property type="component" value="Chromosome"/>
</dbReference>
<dbReference type="AlphaFoldDB" id="A0A5P2FZU5"/>
<evidence type="ECO:0000256" key="1">
    <source>
        <dbReference type="SAM" id="SignalP"/>
    </source>
</evidence>
<feature type="signal peptide" evidence="1">
    <location>
        <begin position="1"/>
        <end position="19"/>
    </location>
</feature>
<keyword evidence="4" id="KW-1185">Reference proteome</keyword>
<accession>A0A5P2FZU5</accession>
<dbReference type="CDD" id="cd09604">
    <property type="entry name" value="M1_APN_like"/>
    <property type="match status" value="1"/>
</dbReference>
<dbReference type="KEGG" id="arac:E0W69_007360"/>
<evidence type="ECO:0000313" key="4">
    <source>
        <dbReference type="Proteomes" id="UP000292424"/>
    </source>
</evidence>
<dbReference type="GO" id="GO:0008237">
    <property type="term" value="F:metallopeptidase activity"/>
    <property type="evidence" value="ECO:0007669"/>
    <property type="project" value="InterPro"/>
</dbReference>
<dbReference type="InterPro" id="IPR027268">
    <property type="entry name" value="Peptidase_M4/M1_CTD_sf"/>
</dbReference>
<evidence type="ECO:0000259" key="2">
    <source>
        <dbReference type="Pfam" id="PF01433"/>
    </source>
</evidence>
<gene>
    <name evidence="3" type="ORF">E0W69_007360</name>
</gene>
<proteinExistence type="predicted"/>
<dbReference type="InterPro" id="IPR014782">
    <property type="entry name" value="Peptidase_M1_dom"/>
</dbReference>
<dbReference type="RefSeq" id="WP_131329374.1">
    <property type="nucleotide sequence ID" value="NZ_CP044016.1"/>
</dbReference>